<feature type="domain" description="AB hydrolase-1" evidence="3">
    <location>
        <begin position="23"/>
        <end position="135"/>
    </location>
</feature>
<dbReference type="EMBL" id="CP019082">
    <property type="protein sequence ID" value="APW62351.1"/>
    <property type="molecule type" value="Genomic_DNA"/>
</dbReference>
<accession>A0A1U7CTU6</accession>
<proteinExistence type="inferred from homology"/>
<dbReference type="PRINTS" id="PR00111">
    <property type="entry name" value="ABHYDROLASE"/>
</dbReference>
<dbReference type="GO" id="GO:0047411">
    <property type="term" value="F:2-(acetamidomethylene)succinate hydrolase activity"/>
    <property type="evidence" value="ECO:0007669"/>
    <property type="project" value="UniProtKB-EC"/>
</dbReference>
<dbReference type="PRINTS" id="PR00793">
    <property type="entry name" value="PROAMNOPTASE"/>
</dbReference>
<dbReference type="Gene3D" id="3.40.50.1820">
    <property type="entry name" value="alpha/beta hydrolase"/>
    <property type="match status" value="1"/>
</dbReference>
<evidence type="ECO:0000256" key="2">
    <source>
        <dbReference type="ARBA" id="ARBA00022801"/>
    </source>
</evidence>
<dbReference type="EC" id="3.5.1.29" evidence="4"/>
<gene>
    <name evidence="4" type="ORF">BSF38_03890</name>
</gene>
<name>A0A1U7CTU6_9BACT</name>
<evidence type="ECO:0000256" key="1">
    <source>
        <dbReference type="ARBA" id="ARBA00010088"/>
    </source>
</evidence>
<reference evidence="5" key="1">
    <citation type="submission" date="2016-12" db="EMBL/GenBank/DDBJ databases">
        <title>Comparative genomics of four Isosphaeraceae planctomycetes: a common pool of plasmids and glycoside hydrolase genes.</title>
        <authorList>
            <person name="Ivanova A."/>
        </authorList>
    </citation>
    <scope>NUCLEOTIDE SEQUENCE [LARGE SCALE GENOMIC DNA]</scope>
    <source>
        <strain evidence="5">PX4</strain>
    </source>
</reference>
<dbReference type="GO" id="GO:0016020">
    <property type="term" value="C:membrane"/>
    <property type="evidence" value="ECO:0007669"/>
    <property type="project" value="TreeGrafter"/>
</dbReference>
<dbReference type="Proteomes" id="UP000186309">
    <property type="component" value="Chromosome"/>
</dbReference>
<dbReference type="OrthoDB" id="252464at2"/>
<dbReference type="SUPFAM" id="SSF53474">
    <property type="entry name" value="alpha/beta-Hydrolases"/>
    <property type="match status" value="1"/>
</dbReference>
<organism evidence="4 5">
    <name type="scientific">Paludisphaera borealis</name>
    <dbReference type="NCBI Taxonomy" id="1387353"/>
    <lineage>
        <taxon>Bacteria</taxon>
        <taxon>Pseudomonadati</taxon>
        <taxon>Planctomycetota</taxon>
        <taxon>Planctomycetia</taxon>
        <taxon>Isosphaerales</taxon>
        <taxon>Isosphaeraceae</taxon>
        <taxon>Paludisphaera</taxon>
    </lineage>
</organism>
<comment type="similarity">
    <text evidence="1">Belongs to the peptidase S33 family.</text>
</comment>
<dbReference type="InterPro" id="IPR050266">
    <property type="entry name" value="AB_hydrolase_sf"/>
</dbReference>
<sequence length="292" mass="32372">MPKATLQSGLKLHYQRTGRGPDLVMIHGLTGNLAVWHLKIVPMLADHFRILTYDLRGHGYSDMPPSGYTATDMAADLEGLLDDLGIEQANLVGHSYGADIALYYAFRNPSRVLQVGAVEAALPALIHLRTREDWVGWTYWVEVLERSGVTVPPEHRCDLEYMVRLSMSLPKKWGPLRGLPRNPEKFLRVLDSTPLTSDYEVVGDLTLENIPRVEAPVHLIYAEGSAFLGSHDYLLEHLPNARSVMLPSSEWGHFGPLEQPEAVVGHLIESLAPPSAAEDGRVAIPRPAQLRA</sequence>
<dbReference type="InterPro" id="IPR029058">
    <property type="entry name" value="AB_hydrolase_fold"/>
</dbReference>
<dbReference type="RefSeq" id="WP_076348390.1">
    <property type="nucleotide sequence ID" value="NZ_CP019082.1"/>
</dbReference>
<dbReference type="AlphaFoldDB" id="A0A1U7CTU6"/>
<dbReference type="PANTHER" id="PTHR43798:SF33">
    <property type="entry name" value="HYDROLASE, PUTATIVE (AFU_ORTHOLOGUE AFUA_2G14860)-RELATED"/>
    <property type="match status" value="1"/>
</dbReference>
<evidence type="ECO:0000313" key="5">
    <source>
        <dbReference type="Proteomes" id="UP000186309"/>
    </source>
</evidence>
<dbReference type="STRING" id="1387353.BSF38_03890"/>
<protein>
    <submittedName>
        <fullName evidence="4">2-(Acetamidomethylene)succinate hydrolase</fullName>
        <ecNumber evidence="4">3.5.1.29</ecNumber>
    </submittedName>
</protein>
<dbReference type="Pfam" id="PF00561">
    <property type="entry name" value="Abhydrolase_1"/>
    <property type="match status" value="1"/>
</dbReference>
<dbReference type="InterPro" id="IPR002410">
    <property type="entry name" value="Peptidase_S33"/>
</dbReference>
<evidence type="ECO:0000259" key="3">
    <source>
        <dbReference type="Pfam" id="PF00561"/>
    </source>
</evidence>
<dbReference type="InterPro" id="IPR000073">
    <property type="entry name" value="AB_hydrolase_1"/>
</dbReference>
<keyword evidence="5" id="KW-1185">Reference proteome</keyword>
<dbReference type="GO" id="GO:0008233">
    <property type="term" value="F:peptidase activity"/>
    <property type="evidence" value="ECO:0007669"/>
    <property type="project" value="InterPro"/>
</dbReference>
<keyword evidence="2 4" id="KW-0378">Hydrolase</keyword>
<dbReference type="PANTHER" id="PTHR43798">
    <property type="entry name" value="MONOACYLGLYCEROL LIPASE"/>
    <property type="match status" value="1"/>
</dbReference>
<evidence type="ECO:0000313" key="4">
    <source>
        <dbReference type="EMBL" id="APW62351.1"/>
    </source>
</evidence>
<dbReference type="GO" id="GO:0006508">
    <property type="term" value="P:proteolysis"/>
    <property type="evidence" value="ECO:0007669"/>
    <property type="project" value="InterPro"/>
</dbReference>
<dbReference type="KEGG" id="pbor:BSF38_03890"/>